<keyword evidence="8" id="KW-0378">Hydrolase</keyword>
<dbReference type="GO" id="GO:0008270">
    <property type="term" value="F:zinc ion binding"/>
    <property type="evidence" value="ECO:0007669"/>
    <property type="project" value="InterPro"/>
</dbReference>
<dbReference type="SUPFAM" id="SSF55486">
    <property type="entry name" value="Metalloproteases ('zincins'), catalytic domain"/>
    <property type="match status" value="1"/>
</dbReference>
<evidence type="ECO:0000313" key="13">
    <source>
        <dbReference type="Proteomes" id="UP000247763"/>
    </source>
</evidence>
<dbReference type="InterPro" id="IPR013858">
    <property type="entry name" value="Peptidase_M10B_C"/>
</dbReference>
<dbReference type="Gene3D" id="3.40.390.10">
    <property type="entry name" value="Collagenase (Catalytic Domain)"/>
    <property type="match status" value="1"/>
</dbReference>
<sequence length="585" mass="61090">MWPKFRQPEDPGLEQPDAWREGDPEGRHGAICGCGACAVRRGETESDPANAYLNLSERGGTAPNGKPSFTLDQVANRLTGGEAGWGVMGQPFTVSYAFRANAPGVMPSETTGFSRFNSAQIQQAELALQAWSDVSGIRFARVGSGDAGEGAYSDLAVILFANYATGPEGAVAFAYYPGSLDFAARSGDVWVDATRSYNQLPLASNYGGMVLVHEIGHAIGLAHPSTYPSTGTPTYAADASYFEDSRQYTVMSYFGGFNTGASLPGYSAVPLLDDIAAIQAEYGPNMSTRTGDTVYGFNSNAGRPWFEAVSRTSIMQWAVWDAGGRDAFDFAGYPDNQVIDLRQGFFSDVGGYRGNVAIARGTDIEDALSGSGNDSLTGNALANRLNSGAGADTVFGGEGADTVIDTQGSNYLRGDAGDDSVFGGSGFDDINGNMGADTLRGNDGEDWVVGGKDNDLIFGDAAFDIVYGNMGNDTVDGGAGNDWVRGGQGDDSVMSGAGDDWLWGDRGNDTISGGAGADLFYSFAGAGIDRITDFSYAEGDRLKLEGSPSRTISQVGADVIVDMGNGDQVILVGVSLASLGSGWIV</sequence>
<dbReference type="InterPro" id="IPR021190">
    <property type="entry name" value="Pept_M10A"/>
</dbReference>
<comment type="cofactor">
    <cofactor evidence="1">
        <name>Ca(2+)</name>
        <dbReference type="ChEBI" id="CHEBI:29108"/>
    </cofactor>
</comment>
<gene>
    <name evidence="12" type="ORF">HYN04_00905</name>
</gene>
<dbReference type="GO" id="GO:0006508">
    <property type="term" value="P:proteolysis"/>
    <property type="evidence" value="ECO:0007669"/>
    <property type="project" value="UniProtKB-KW"/>
</dbReference>
<organism evidence="12 13">
    <name type="scientific">Phenylobacterium parvum</name>
    <dbReference type="NCBI Taxonomy" id="2201350"/>
    <lineage>
        <taxon>Bacteria</taxon>
        <taxon>Pseudomonadati</taxon>
        <taxon>Pseudomonadota</taxon>
        <taxon>Alphaproteobacteria</taxon>
        <taxon>Caulobacterales</taxon>
        <taxon>Caulobacteraceae</taxon>
        <taxon>Phenylobacterium</taxon>
    </lineage>
</organism>
<dbReference type="InterPro" id="IPR001343">
    <property type="entry name" value="Hemolysn_Ca-bd"/>
</dbReference>
<dbReference type="InterPro" id="IPR024079">
    <property type="entry name" value="MetalloPept_cat_dom_sf"/>
</dbReference>
<dbReference type="GO" id="GO:0004222">
    <property type="term" value="F:metalloendopeptidase activity"/>
    <property type="evidence" value="ECO:0007669"/>
    <property type="project" value="InterPro"/>
</dbReference>
<dbReference type="RefSeq" id="WP_110449014.1">
    <property type="nucleotide sequence ID" value="NZ_CP029479.1"/>
</dbReference>
<dbReference type="PANTHER" id="PTHR38340:SF1">
    <property type="entry name" value="S-LAYER PROTEIN"/>
    <property type="match status" value="1"/>
</dbReference>
<dbReference type="KEGG" id="phb:HYN04_00905"/>
<evidence type="ECO:0000256" key="6">
    <source>
        <dbReference type="ARBA" id="ARBA00022723"/>
    </source>
</evidence>
<dbReference type="PRINTS" id="PR00313">
    <property type="entry name" value="CABNDNGRPT"/>
</dbReference>
<dbReference type="Pfam" id="PF00413">
    <property type="entry name" value="Peptidase_M10"/>
    <property type="match status" value="1"/>
</dbReference>
<comment type="similarity">
    <text evidence="3">Belongs to the peptidase M10B family.</text>
</comment>
<keyword evidence="9" id="KW-0862">Zinc</keyword>
<dbReference type="AlphaFoldDB" id="A0A2Z3HNX8"/>
<evidence type="ECO:0000256" key="5">
    <source>
        <dbReference type="ARBA" id="ARBA00022670"/>
    </source>
</evidence>
<feature type="region of interest" description="Disordered" evidence="10">
    <location>
        <begin position="1"/>
        <end position="25"/>
    </location>
</feature>
<evidence type="ECO:0000256" key="10">
    <source>
        <dbReference type="SAM" id="MobiDB-lite"/>
    </source>
</evidence>
<name>A0A2Z3HNX8_9CAUL</name>
<protein>
    <recommendedName>
        <fullName evidence="11">Peptidase metallopeptidase domain-containing protein</fullName>
    </recommendedName>
</protein>
<dbReference type="SUPFAM" id="SSF51120">
    <property type="entry name" value="beta-Roll"/>
    <property type="match status" value="2"/>
</dbReference>
<keyword evidence="7" id="KW-0677">Repeat</keyword>
<accession>A0A2Z3HNX8</accession>
<comment type="subcellular location">
    <subcellularLocation>
        <location evidence="2">Secreted</location>
    </subcellularLocation>
</comment>
<evidence type="ECO:0000256" key="1">
    <source>
        <dbReference type="ARBA" id="ARBA00001913"/>
    </source>
</evidence>
<dbReference type="Gene3D" id="2.150.10.10">
    <property type="entry name" value="Serralysin-like metalloprotease, C-terminal"/>
    <property type="match status" value="2"/>
</dbReference>
<evidence type="ECO:0000259" key="11">
    <source>
        <dbReference type="SMART" id="SM00235"/>
    </source>
</evidence>
<evidence type="ECO:0000256" key="4">
    <source>
        <dbReference type="ARBA" id="ARBA00022525"/>
    </source>
</evidence>
<dbReference type="InterPro" id="IPR018511">
    <property type="entry name" value="Hemolysin-typ_Ca-bd_CS"/>
</dbReference>
<dbReference type="PROSITE" id="PS00330">
    <property type="entry name" value="HEMOLYSIN_CALCIUM"/>
    <property type="match status" value="1"/>
</dbReference>
<evidence type="ECO:0000256" key="8">
    <source>
        <dbReference type="ARBA" id="ARBA00022801"/>
    </source>
</evidence>
<reference evidence="13" key="1">
    <citation type="submission" date="2018-05" db="EMBL/GenBank/DDBJ databases">
        <title>Genome sequencing of Phenylobacterium sp. HYN0004.</title>
        <authorList>
            <person name="Yi H."/>
            <person name="Baek C."/>
        </authorList>
    </citation>
    <scope>NUCLEOTIDE SEQUENCE [LARGE SCALE GENOMIC DNA]</scope>
    <source>
        <strain evidence="13">HYN0004</strain>
    </source>
</reference>
<dbReference type="Proteomes" id="UP000247763">
    <property type="component" value="Chromosome"/>
</dbReference>
<dbReference type="InterPro" id="IPR011049">
    <property type="entry name" value="Serralysin-like_metalloprot_C"/>
</dbReference>
<dbReference type="PRINTS" id="PR00138">
    <property type="entry name" value="MATRIXIN"/>
</dbReference>
<dbReference type="GO" id="GO:0005509">
    <property type="term" value="F:calcium ion binding"/>
    <property type="evidence" value="ECO:0007669"/>
    <property type="project" value="InterPro"/>
</dbReference>
<keyword evidence="5" id="KW-0645">Protease</keyword>
<dbReference type="SMART" id="SM00235">
    <property type="entry name" value="ZnMc"/>
    <property type="match status" value="1"/>
</dbReference>
<dbReference type="EMBL" id="CP029479">
    <property type="protein sequence ID" value="AWM76445.1"/>
    <property type="molecule type" value="Genomic_DNA"/>
</dbReference>
<dbReference type="GO" id="GO:0005615">
    <property type="term" value="C:extracellular space"/>
    <property type="evidence" value="ECO:0007669"/>
    <property type="project" value="InterPro"/>
</dbReference>
<dbReference type="InterPro" id="IPR006026">
    <property type="entry name" value="Peptidase_Metallo"/>
</dbReference>
<dbReference type="InterPro" id="IPR050557">
    <property type="entry name" value="RTX_toxin/Mannuronan_C5-epim"/>
</dbReference>
<dbReference type="OrthoDB" id="733404at2"/>
<evidence type="ECO:0000256" key="2">
    <source>
        <dbReference type="ARBA" id="ARBA00004613"/>
    </source>
</evidence>
<evidence type="ECO:0000256" key="3">
    <source>
        <dbReference type="ARBA" id="ARBA00009490"/>
    </source>
</evidence>
<feature type="domain" description="Peptidase metallopeptidase" evidence="11">
    <location>
        <begin position="81"/>
        <end position="256"/>
    </location>
</feature>
<proteinExistence type="inferred from homology"/>
<dbReference type="GO" id="GO:0031012">
    <property type="term" value="C:extracellular matrix"/>
    <property type="evidence" value="ECO:0007669"/>
    <property type="project" value="InterPro"/>
</dbReference>
<dbReference type="InterPro" id="IPR001818">
    <property type="entry name" value="Pept_M10_metallopeptidase"/>
</dbReference>
<dbReference type="Pfam" id="PF00353">
    <property type="entry name" value="HemolysinCabind"/>
    <property type="match status" value="3"/>
</dbReference>
<dbReference type="CDD" id="cd04277">
    <property type="entry name" value="ZnMc_serralysin_like"/>
    <property type="match status" value="1"/>
</dbReference>
<dbReference type="PANTHER" id="PTHR38340">
    <property type="entry name" value="S-LAYER PROTEIN"/>
    <property type="match status" value="1"/>
</dbReference>
<evidence type="ECO:0000256" key="7">
    <source>
        <dbReference type="ARBA" id="ARBA00022737"/>
    </source>
</evidence>
<dbReference type="Pfam" id="PF08548">
    <property type="entry name" value="Peptidase_M10_C"/>
    <property type="match status" value="1"/>
</dbReference>
<keyword evidence="13" id="KW-1185">Reference proteome</keyword>
<keyword evidence="4" id="KW-0964">Secreted</keyword>
<evidence type="ECO:0000313" key="12">
    <source>
        <dbReference type="EMBL" id="AWM76445.1"/>
    </source>
</evidence>
<dbReference type="InterPro" id="IPR034033">
    <property type="entry name" value="Serralysin-like"/>
</dbReference>
<keyword evidence="6" id="KW-0479">Metal-binding</keyword>
<evidence type="ECO:0000256" key="9">
    <source>
        <dbReference type="ARBA" id="ARBA00022833"/>
    </source>
</evidence>